<keyword evidence="4" id="KW-0812">Transmembrane</keyword>
<dbReference type="EMBL" id="JAPOHD010000065">
    <property type="protein sequence ID" value="MCY1723025.1"/>
    <property type="molecule type" value="Genomic_DNA"/>
</dbReference>
<keyword evidence="4" id="KW-1133">Transmembrane helix</keyword>
<feature type="domain" description="HTH araC/xylS-type" evidence="5">
    <location>
        <begin position="1"/>
        <end position="80"/>
    </location>
</feature>
<keyword evidence="2" id="KW-0238">DNA-binding</keyword>
<dbReference type="PANTHER" id="PTHR43280:SF2">
    <property type="entry name" value="HTH-TYPE TRANSCRIPTIONAL REGULATOR EXSA"/>
    <property type="match status" value="1"/>
</dbReference>
<evidence type="ECO:0000256" key="1">
    <source>
        <dbReference type="ARBA" id="ARBA00023015"/>
    </source>
</evidence>
<dbReference type="PANTHER" id="PTHR43280">
    <property type="entry name" value="ARAC-FAMILY TRANSCRIPTIONAL REGULATOR"/>
    <property type="match status" value="1"/>
</dbReference>
<dbReference type="PRINTS" id="PR00032">
    <property type="entry name" value="HTHARAC"/>
</dbReference>
<dbReference type="AlphaFoldDB" id="A0A9X3F9T0"/>
<organism evidence="6 7">
    <name type="scientific">Draconibacterium aestuarii</name>
    <dbReference type="NCBI Taxonomy" id="2998507"/>
    <lineage>
        <taxon>Bacteria</taxon>
        <taxon>Pseudomonadati</taxon>
        <taxon>Bacteroidota</taxon>
        <taxon>Bacteroidia</taxon>
        <taxon>Marinilabiliales</taxon>
        <taxon>Prolixibacteraceae</taxon>
        <taxon>Draconibacterium</taxon>
    </lineage>
</organism>
<dbReference type="SUPFAM" id="SSF48452">
    <property type="entry name" value="TPR-like"/>
    <property type="match status" value="1"/>
</dbReference>
<dbReference type="GO" id="GO:0043565">
    <property type="term" value="F:sequence-specific DNA binding"/>
    <property type="evidence" value="ECO:0007669"/>
    <property type="project" value="InterPro"/>
</dbReference>
<proteinExistence type="predicted"/>
<dbReference type="InterPro" id="IPR009057">
    <property type="entry name" value="Homeodomain-like_sf"/>
</dbReference>
<keyword evidence="4" id="KW-0472">Membrane</keyword>
<dbReference type="PROSITE" id="PS01124">
    <property type="entry name" value="HTH_ARAC_FAMILY_2"/>
    <property type="match status" value="1"/>
</dbReference>
<accession>A0A9X3F9T0</accession>
<sequence>MADQIRLSHSQIHRKLKEITNQSASQFIREIRLNKAKEILEKELYTVSEVAYKVGFANTTYFSKCFHEYFGYPPGELRKHALASIGITGSGVHKQIASGTKGELIKNSAKKSQLFILSIIVIVVLAFFGYRYFGNEMNKSTVNVKSIAVCPLRNYSDDNKNQHIADGIIEDIINRLSQISALKVKSLIPCRNALTEEKSLAELAREYNVSHVLDGSFLLEEDEARIIIHLYESKTDKYIWSYKPPLLNLNEILPFISDVAKQVAGELQIFLLNNEIEKIEKEYTENTEAYNLYLTGRYFWNQTTQKSLEQSIEYFNKSLDKDPNYSLAYAGLAMAYSRQAWYGWCPLHEGYRKGKECAMKALSIDKKLSEAHTVLAYIACGYDRDWKVAERELKLALELNPNYAYTHHCYAGYLMFAKEKNEEARKHINRALDLNPFLFISRWYSCWFYYREGKYNEALQEINKLMELYPERDNLYKYVFLIRFKEGNYVKALEAISKDKSFIATLEKELVSLDDIYVKSGIEGVIRLLILHEKTQEEVLNYDIARYYALLNDKNTALDYLEKGLESGQSNLCKIKFDPDFEKLRDEPRFLFILTKLNLGGY</sequence>
<keyword evidence="7" id="KW-1185">Reference proteome</keyword>
<dbReference type="InterPro" id="IPR020449">
    <property type="entry name" value="Tscrpt_reg_AraC-type_HTH"/>
</dbReference>
<evidence type="ECO:0000256" key="3">
    <source>
        <dbReference type="ARBA" id="ARBA00023163"/>
    </source>
</evidence>
<dbReference type="Gene3D" id="1.25.40.10">
    <property type="entry name" value="Tetratricopeptide repeat domain"/>
    <property type="match status" value="3"/>
</dbReference>
<dbReference type="InterPro" id="IPR011990">
    <property type="entry name" value="TPR-like_helical_dom_sf"/>
</dbReference>
<evidence type="ECO:0000313" key="7">
    <source>
        <dbReference type="Proteomes" id="UP001145087"/>
    </source>
</evidence>
<evidence type="ECO:0000256" key="2">
    <source>
        <dbReference type="ARBA" id="ARBA00023125"/>
    </source>
</evidence>
<dbReference type="SMART" id="SM00342">
    <property type="entry name" value="HTH_ARAC"/>
    <property type="match status" value="1"/>
</dbReference>
<keyword evidence="3" id="KW-0804">Transcription</keyword>
<dbReference type="Pfam" id="PF12833">
    <property type="entry name" value="HTH_18"/>
    <property type="match status" value="1"/>
</dbReference>
<evidence type="ECO:0000256" key="4">
    <source>
        <dbReference type="SAM" id="Phobius"/>
    </source>
</evidence>
<dbReference type="RefSeq" id="WP_343335350.1">
    <property type="nucleotide sequence ID" value="NZ_JAPOHD010000065.1"/>
</dbReference>
<gene>
    <name evidence="6" type="ORF">OU798_21940</name>
</gene>
<feature type="transmembrane region" description="Helical" evidence="4">
    <location>
        <begin position="114"/>
        <end position="133"/>
    </location>
</feature>
<dbReference type="NCBIfam" id="NF047558">
    <property type="entry name" value="TPR_END_plus"/>
    <property type="match status" value="1"/>
</dbReference>
<evidence type="ECO:0000313" key="6">
    <source>
        <dbReference type="EMBL" id="MCY1723025.1"/>
    </source>
</evidence>
<dbReference type="GO" id="GO:0003700">
    <property type="term" value="F:DNA-binding transcription factor activity"/>
    <property type="evidence" value="ECO:0007669"/>
    <property type="project" value="InterPro"/>
</dbReference>
<dbReference type="SUPFAM" id="SSF46689">
    <property type="entry name" value="Homeodomain-like"/>
    <property type="match status" value="1"/>
</dbReference>
<keyword evidence="1" id="KW-0805">Transcription regulation</keyword>
<protein>
    <submittedName>
        <fullName evidence="6">Helix-turn-helix domain-containing protein</fullName>
    </submittedName>
</protein>
<evidence type="ECO:0000259" key="5">
    <source>
        <dbReference type="PROSITE" id="PS01124"/>
    </source>
</evidence>
<dbReference type="Proteomes" id="UP001145087">
    <property type="component" value="Unassembled WGS sequence"/>
</dbReference>
<dbReference type="InterPro" id="IPR018060">
    <property type="entry name" value="HTH_AraC"/>
</dbReference>
<reference evidence="6" key="1">
    <citation type="submission" date="2022-11" db="EMBL/GenBank/DDBJ databases">
        <title>Marilongibacter aestuarii gen. nov., sp. nov., isolated from tidal flat sediment.</title>
        <authorList>
            <person name="Jiayan W."/>
        </authorList>
    </citation>
    <scope>NUCLEOTIDE SEQUENCE</scope>
    <source>
        <strain evidence="6">Z1-6</strain>
    </source>
</reference>
<dbReference type="Gene3D" id="1.10.10.60">
    <property type="entry name" value="Homeodomain-like"/>
    <property type="match status" value="1"/>
</dbReference>
<name>A0A9X3F9T0_9BACT</name>
<comment type="caution">
    <text evidence="6">The sequence shown here is derived from an EMBL/GenBank/DDBJ whole genome shotgun (WGS) entry which is preliminary data.</text>
</comment>